<feature type="transmembrane region" description="Helical" evidence="1">
    <location>
        <begin position="34"/>
        <end position="52"/>
    </location>
</feature>
<feature type="transmembrane region" description="Helical" evidence="1">
    <location>
        <begin position="179"/>
        <end position="199"/>
    </location>
</feature>
<dbReference type="AlphaFoldDB" id="A0A1G1TIP0"/>
<dbReference type="OrthoDB" id="660047at2"/>
<comment type="caution">
    <text evidence="2">The sequence shown here is derived from an EMBL/GenBank/DDBJ whole genome shotgun (WGS) entry which is preliminary data.</text>
</comment>
<gene>
    <name evidence="2" type="ORF">BEN49_00120</name>
</gene>
<proteinExistence type="predicted"/>
<dbReference type="Proteomes" id="UP000177506">
    <property type="component" value="Unassembled WGS sequence"/>
</dbReference>
<evidence type="ECO:0000313" key="2">
    <source>
        <dbReference type="EMBL" id="OGX90744.1"/>
    </source>
</evidence>
<reference evidence="2 3" key="1">
    <citation type="submission" date="2016-08" db="EMBL/GenBank/DDBJ databases">
        <title>Hymenobacter coccineus sp. nov., Hymenobacter lapidarius sp. nov. and Hymenobacter glacialis sp. nov., isolated from Antarctic soil.</title>
        <authorList>
            <person name="Sedlacek I."/>
            <person name="Kralova S."/>
            <person name="Kyrova K."/>
            <person name="Maslanova I."/>
            <person name="Stankova E."/>
            <person name="Vrbovska V."/>
            <person name="Nemec M."/>
            <person name="Bartak M."/>
            <person name="Svec P."/>
            <person name="Busse H.-J."/>
            <person name="Pantucek R."/>
        </authorList>
    </citation>
    <scope>NUCLEOTIDE SEQUENCE [LARGE SCALE GENOMIC DNA]</scope>
    <source>
        <strain evidence="2 3">CCM 8649</strain>
    </source>
</reference>
<keyword evidence="3" id="KW-1185">Reference proteome</keyword>
<feature type="transmembrane region" description="Helical" evidence="1">
    <location>
        <begin position="125"/>
        <end position="143"/>
    </location>
</feature>
<evidence type="ECO:0000313" key="3">
    <source>
        <dbReference type="Proteomes" id="UP000177506"/>
    </source>
</evidence>
<keyword evidence="1" id="KW-1133">Transmembrane helix</keyword>
<feature type="transmembrane region" description="Helical" evidence="1">
    <location>
        <begin position="219"/>
        <end position="237"/>
    </location>
</feature>
<dbReference type="RefSeq" id="WP_070742549.1">
    <property type="nucleotide sequence ID" value="NZ_MDZA01000111.1"/>
</dbReference>
<keyword evidence="1" id="KW-0812">Transmembrane</keyword>
<feature type="transmembrane region" description="Helical" evidence="1">
    <location>
        <begin position="149"/>
        <end position="167"/>
    </location>
</feature>
<name>A0A1G1TIP0_9BACT</name>
<feature type="transmembrane region" description="Helical" evidence="1">
    <location>
        <begin position="244"/>
        <end position="262"/>
    </location>
</feature>
<organism evidence="2 3">
    <name type="scientific">Hymenobacter coccineus</name>
    <dbReference type="NCBI Taxonomy" id="1908235"/>
    <lineage>
        <taxon>Bacteria</taxon>
        <taxon>Pseudomonadati</taxon>
        <taxon>Bacteroidota</taxon>
        <taxon>Cytophagia</taxon>
        <taxon>Cytophagales</taxon>
        <taxon>Hymenobacteraceae</taxon>
        <taxon>Hymenobacter</taxon>
    </lineage>
</organism>
<protein>
    <submittedName>
        <fullName evidence="2">Uncharacterized protein</fullName>
    </submittedName>
</protein>
<evidence type="ECO:0000256" key="1">
    <source>
        <dbReference type="SAM" id="Phobius"/>
    </source>
</evidence>
<dbReference type="EMBL" id="MDZA01000111">
    <property type="protein sequence ID" value="OGX90744.1"/>
    <property type="molecule type" value="Genomic_DNA"/>
</dbReference>
<feature type="transmembrane region" description="Helical" evidence="1">
    <location>
        <begin position="98"/>
        <end position="118"/>
    </location>
</feature>
<feature type="transmembrane region" description="Helical" evidence="1">
    <location>
        <begin position="64"/>
        <end position="86"/>
    </location>
</feature>
<accession>A0A1G1TIP0</accession>
<feature type="transmembrane region" description="Helical" evidence="1">
    <location>
        <begin position="268"/>
        <end position="287"/>
    </location>
</feature>
<keyword evidence="1" id="KW-0472">Membrane</keyword>
<sequence>MRLVLFIFMGIGCATATGFVLMLMGLHNSQFDIAIGSIVCVAGSLATLELTIKNSKPYHAGYDNALLYAALLALLVLGADGLQGIFGGPDFDSIADPRLRPLLLFAGALLAAATVHYADRGTAAAGFMTGLLLIANLVLPLALGRALLPFLLMLAAAGTGWLLRRLAQRPDYFYYRTCLQTVKALALAVFYLGGNYLVVREGNAAVGHLPFAPQIPFAPLFYAFTALIPLAYLYYGLRRHDRLVLVMGLLAVTFSVFTLRYYRTLLPPAVAATLAGALLLAVAAAALRYLRTPRHGLTAAPYEEATPLFNLESLVVAQYNVPGHAPAAGFEFGGGDSGGGGATGQF</sequence>